<protein>
    <submittedName>
        <fullName evidence="1">Uncharacterized protein</fullName>
    </submittedName>
</protein>
<organism evidence="1">
    <name type="scientific">Lotus japonicus</name>
    <name type="common">Lotus corniculatus var. japonicus</name>
    <dbReference type="NCBI Taxonomy" id="34305"/>
    <lineage>
        <taxon>Eukaryota</taxon>
        <taxon>Viridiplantae</taxon>
        <taxon>Streptophyta</taxon>
        <taxon>Embryophyta</taxon>
        <taxon>Tracheophyta</taxon>
        <taxon>Spermatophyta</taxon>
        <taxon>Magnoliopsida</taxon>
        <taxon>eudicotyledons</taxon>
        <taxon>Gunneridae</taxon>
        <taxon>Pentapetalae</taxon>
        <taxon>rosids</taxon>
        <taxon>fabids</taxon>
        <taxon>Fabales</taxon>
        <taxon>Fabaceae</taxon>
        <taxon>Papilionoideae</taxon>
        <taxon>50 kb inversion clade</taxon>
        <taxon>NPAAA clade</taxon>
        <taxon>Hologalegina</taxon>
        <taxon>robinioid clade</taxon>
        <taxon>Loteae</taxon>
        <taxon>Lotus</taxon>
    </lineage>
</organism>
<reference evidence="1" key="1">
    <citation type="submission" date="2012-05" db="EMBL/GenBank/DDBJ databases">
        <authorList>
            <person name="Krishnakumar V."/>
            <person name="Cheung F."/>
            <person name="Xiao Y."/>
            <person name="Chan A."/>
            <person name="Moskal W.A."/>
            <person name="Town C.D."/>
        </authorList>
    </citation>
    <scope>NUCLEOTIDE SEQUENCE</scope>
</reference>
<sequence length="34" mass="3998">METKYVQCAEQSGRKYPYPAPVWILSREGFHLVL</sequence>
<evidence type="ECO:0000313" key="1">
    <source>
        <dbReference type="EMBL" id="AFK42026.1"/>
    </source>
</evidence>
<accession>I3SP34</accession>
<dbReference type="EMBL" id="BT142232">
    <property type="protein sequence ID" value="AFK42026.1"/>
    <property type="molecule type" value="mRNA"/>
</dbReference>
<name>I3SP34_LOTJA</name>
<dbReference type="AlphaFoldDB" id="I3SP34"/>
<proteinExistence type="evidence at transcript level"/>